<dbReference type="PANTHER" id="PTHR43747">
    <property type="entry name" value="FAD-BINDING PROTEIN"/>
    <property type="match status" value="1"/>
</dbReference>
<name>A0A918URF9_9CAUL</name>
<feature type="binding site" evidence="2">
    <location>
        <position position="341"/>
    </location>
    <ligand>
        <name>L-tryptophan</name>
        <dbReference type="ChEBI" id="CHEBI:57912"/>
    </ligand>
</feature>
<feature type="binding site" evidence="2">
    <location>
        <position position="345"/>
    </location>
    <ligand>
        <name>FAD</name>
        <dbReference type="ChEBI" id="CHEBI:57692"/>
    </ligand>
</feature>
<accession>A0A918URF9</accession>
<keyword evidence="4" id="KW-1185">Reference proteome</keyword>
<dbReference type="GO" id="GO:0000166">
    <property type="term" value="F:nucleotide binding"/>
    <property type="evidence" value="ECO:0007669"/>
    <property type="project" value="UniProtKB-KW"/>
</dbReference>
<protein>
    <submittedName>
        <fullName evidence="3">Tryptophan halogenase</fullName>
    </submittedName>
</protein>
<proteinExistence type="predicted"/>
<comment type="caution">
    <text evidence="3">The sequence shown here is derived from an EMBL/GenBank/DDBJ whole genome shotgun (WGS) entry which is preliminary data.</text>
</comment>
<feature type="binding site" evidence="2">
    <location>
        <position position="78"/>
    </location>
    <ligand>
        <name>7-chloro-L-tryptophan</name>
        <dbReference type="ChEBI" id="CHEBI:58713"/>
    </ligand>
</feature>
<dbReference type="SUPFAM" id="SSF51905">
    <property type="entry name" value="FAD/NAD(P)-binding domain"/>
    <property type="match status" value="1"/>
</dbReference>
<dbReference type="PANTHER" id="PTHR43747:SF4">
    <property type="entry name" value="FLAVIN-DEPENDENT TRYPTOPHAN HALOGENASE"/>
    <property type="match status" value="1"/>
</dbReference>
<feature type="binding site" evidence="2">
    <location>
        <begin position="13"/>
        <end position="16"/>
    </location>
    <ligand>
        <name>FAD</name>
        <dbReference type="ChEBI" id="CHEBI:57692"/>
    </ligand>
</feature>
<dbReference type="Proteomes" id="UP000662572">
    <property type="component" value="Unassembled WGS sequence"/>
</dbReference>
<dbReference type="Pfam" id="PF04820">
    <property type="entry name" value="Trp_halogenase"/>
    <property type="match status" value="1"/>
</dbReference>
<keyword evidence="2" id="KW-0285">Flavoprotein</keyword>
<evidence type="ECO:0000256" key="2">
    <source>
        <dbReference type="PIRSR" id="PIRSR011396-2"/>
    </source>
</evidence>
<evidence type="ECO:0000313" key="3">
    <source>
        <dbReference type="EMBL" id="GGZ28240.1"/>
    </source>
</evidence>
<organism evidence="3 4">
    <name type="scientific">Asticcacaulis endophyticus</name>
    <dbReference type="NCBI Taxonomy" id="1395890"/>
    <lineage>
        <taxon>Bacteria</taxon>
        <taxon>Pseudomonadati</taxon>
        <taxon>Pseudomonadota</taxon>
        <taxon>Alphaproteobacteria</taxon>
        <taxon>Caulobacterales</taxon>
        <taxon>Caulobacteraceae</taxon>
        <taxon>Asticcacaulis</taxon>
    </lineage>
</organism>
<dbReference type="RefSeq" id="WP_189485524.1">
    <property type="nucleotide sequence ID" value="NZ_BMZB01000001.1"/>
</dbReference>
<feature type="binding site" evidence="2">
    <location>
        <position position="332"/>
    </location>
    <ligand>
        <name>FAD</name>
        <dbReference type="ChEBI" id="CHEBI:57692"/>
    </ligand>
</feature>
<reference evidence="3" key="1">
    <citation type="journal article" date="2014" name="Int. J. Syst. Evol. Microbiol.">
        <title>Complete genome sequence of Corynebacterium casei LMG S-19264T (=DSM 44701T), isolated from a smear-ripened cheese.</title>
        <authorList>
            <consortium name="US DOE Joint Genome Institute (JGI-PGF)"/>
            <person name="Walter F."/>
            <person name="Albersmeier A."/>
            <person name="Kalinowski J."/>
            <person name="Ruckert C."/>
        </authorList>
    </citation>
    <scope>NUCLEOTIDE SEQUENCE</scope>
    <source>
        <strain evidence="3">KCTC 32296</strain>
    </source>
</reference>
<dbReference type="InterPro" id="IPR033856">
    <property type="entry name" value="Trp_halogen"/>
</dbReference>
<keyword evidence="2" id="KW-0547">Nucleotide-binding</keyword>
<dbReference type="InterPro" id="IPR006905">
    <property type="entry name" value="Flavin_halogenase"/>
</dbReference>
<feature type="active site" evidence="1">
    <location>
        <position position="78"/>
    </location>
</feature>
<evidence type="ECO:0000256" key="1">
    <source>
        <dbReference type="PIRSR" id="PIRSR011396-1"/>
    </source>
</evidence>
<dbReference type="EMBL" id="BMZB01000001">
    <property type="protein sequence ID" value="GGZ28240.1"/>
    <property type="molecule type" value="Genomic_DNA"/>
</dbReference>
<sequence>MSAQLEHIVIAGGGAAGWMCAAALAKFVPTSTRVTLIESEEIGIIGVGEASIPPLIAFNRLLGIDERDFMVQTRGTFKLGIEFVDWSRKGASYLHPFARHGSDIDAAGFHAYWLRARKLGIAPDLSQFNLGTLLCAQNRFAFPKTGPTALSTLSYAYHFDAGLYAQYLRGFAEARSVQRLEGKITVVATDSATGHVTTLRLEDGREVSGDLFIDCTGFRALLTGGALGTAYDDWTGLLPCDRAVAVPSARTTPLTPYTRATAREAGWQWRIPLQHRTGNGYVYSSAHLSDEAAAKVLLGNLDGEALGDPRLVKFKTGVRREAWVKNVIAMGLACGFLEPLESTAIHLIQKSVLNLIQMMPDKGYSEALRQQYNRQIRFEYEDVRDFLVLHYKATVRDDSPFWRDMAAQTISDSLQHRLDLFRDTGRIVVESRELFKLDSWLSVLIGQEVIPTGYDPLAERMGADELQRNLALMAEALAAAARQAPTHDDVLKTYCAALATGGVGA</sequence>
<dbReference type="InterPro" id="IPR050816">
    <property type="entry name" value="Flavin-dep_Halogenase_NPB"/>
</dbReference>
<dbReference type="GO" id="GO:0004497">
    <property type="term" value="F:monooxygenase activity"/>
    <property type="evidence" value="ECO:0007669"/>
    <property type="project" value="InterPro"/>
</dbReference>
<gene>
    <name evidence="3" type="primary">prnA</name>
    <name evidence="3" type="ORF">GCM10011273_12530</name>
</gene>
<dbReference type="AlphaFoldDB" id="A0A918URF9"/>
<evidence type="ECO:0000313" key="4">
    <source>
        <dbReference type="Proteomes" id="UP000662572"/>
    </source>
</evidence>
<dbReference type="InterPro" id="IPR036188">
    <property type="entry name" value="FAD/NAD-bd_sf"/>
</dbReference>
<dbReference type="PIRSF" id="PIRSF011396">
    <property type="entry name" value="Trp_halogenase"/>
    <property type="match status" value="1"/>
</dbReference>
<dbReference type="Gene3D" id="3.50.50.60">
    <property type="entry name" value="FAD/NAD(P)-binding domain"/>
    <property type="match status" value="1"/>
</dbReference>
<reference evidence="3" key="2">
    <citation type="submission" date="2020-09" db="EMBL/GenBank/DDBJ databases">
        <authorList>
            <person name="Sun Q."/>
            <person name="Kim S."/>
        </authorList>
    </citation>
    <scope>NUCLEOTIDE SEQUENCE</scope>
    <source>
        <strain evidence="3">KCTC 32296</strain>
    </source>
</reference>
<keyword evidence="2" id="KW-0274">FAD</keyword>